<protein>
    <recommendedName>
        <fullName evidence="3">CDP-Glycerol:Poly(Glycerophosphate) glycerophosphotransferase</fullName>
    </recommendedName>
</protein>
<comment type="caution">
    <text evidence="1">The sequence shown here is derived from an EMBL/GenBank/DDBJ whole genome shotgun (WGS) entry which is preliminary data.</text>
</comment>
<evidence type="ECO:0000313" key="1">
    <source>
        <dbReference type="EMBL" id="MBU5483066.1"/>
    </source>
</evidence>
<proteinExistence type="predicted"/>
<name>A0ABS6ECZ3_9CLOT</name>
<dbReference type="Proteomes" id="UP000726170">
    <property type="component" value="Unassembled WGS sequence"/>
</dbReference>
<reference evidence="1 2" key="1">
    <citation type="submission" date="2021-06" db="EMBL/GenBank/DDBJ databases">
        <authorList>
            <person name="Sun Q."/>
            <person name="Li D."/>
        </authorList>
    </citation>
    <scope>NUCLEOTIDE SEQUENCE [LARGE SCALE GENOMIC DNA]</scope>
    <source>
        <strain evidence="1 2">MSJ-11</strain>
    </source>
</reference>
<gene>
    <name evidence="1" type="ORF">KQI86_01930</name>
</gene>
<evidence type="ECO:0000313" key="2">
    <source>
        <dbReference type="Proteomes" id="UP000726170"/>
    </source>
</evidence>
<accession>A0ABS6ECZ3</accession>
<dbReference type="RefSeq" id="WP_216437470.1">
    <property type="nucleotide sequence ID" value="NZ_JAHLQF010000001.1"/>
</dbReference>
<dbReference type="EMBL" id="JAHLQF010000001">
    <property type="protein sequence ID" value="MBU5483066.1"/>
    <property type="molecule type" value="Genomic_DNA"/>
</dbReference>
<sequence length="526" mass="61259">MEQHKNNIKKAIEALVNKNELEEAKKVVEEYDNLVPNDKDIYSIKGVIAMMEGDMKEAERVLKKGIEISGENFDLIYNLSYLYQCNGENELAIKHYKKALLNSNNENQENIAYTMLQELGIKESKEEIIKNTIIENNNKLKVVFFPYKVSMWDSLETIYEAFAKDENCEVKVVPIPYHQLSKDKVIPTYEGERFPKNIPIIHYSKYNIENEKPDIVFVHNIYDQYNTITRVYEGYFTFNLKKYTHMLVYVPYHIASFFPPYGKHATYMMPAIKNVDKIILVGDFVEKSAIKDGIPKSKLMTLGSPKIDSMVNNLKENKAYPIEWKEKLDGKTVYLLDTGCLYFINDPFSKIEEITNILNITNINKNTALIWRPHPLTKISIMRYIPQLLKYYNKLTEYHIKHRNGLYNNVILDETDNYLYALNAADVLISGNGSLLGSYLLTEKKIIFLDEKMPEGSVIPPNVFYYFYNKKEPWYELIERINNGDDPLSKNRKGIASKVYANTYGTCGEEVYRTIKKIALKNKIDY</sequence>
<organism evidence="1 2">
    <name type="scientific">Clostridium mobile</name>
    <dbReference type="NCBI Taxonomy" id="2841512"/>
    <lineage>
        <taxon>Bacteria</taxon>
        <taxon>Bacillati</taxon>
        <taxon>Bacillota</taxon>
        <taxon>Clostridia</taxon>
        <taxon>Eubacteriales</taxon>
        <taxon>Clostridiaceae</taxon>
        <taxon>Clostridium</taxon>
    </lineage>
</organism>
<keyword evidence="2" id="KW-1185">Reference proteome</keyword>
<evidence type="ECO:0008006" key="3">
    <source>
        <dbReference type="Google" id="ProtNLM"/>
    </source>
</evidence>